<feature type="domain" description="Phosphatidic acid phosphatase type 2/haloperoxidase" evidence="2">
    <location>
        <begin position="72"/>
        <end position="147"/>
    </location>
</feature>
<evidence type="ECO:0000256" key="1">
    <source>
        <dbReference type="SAM" id="Phobius"/>
    </source>
</evidence>
<dbReference type="InterPro" id="IPR036938">
    <property type="entry name" value="PAP2/HPO_sf"/>
</dbReference>
<keyword evidence="1" id="KW-1133">Transmembrane helix</keyword>
<dbReference type="Pfam" id="PF01569">
    <property type="entry name" value="PAP2"/>
    <property type="match status" value="1"/>
</dbReference>
<protein>
    <recommendedName>
        <fullName evidence="2">Phosphatidic acid phosphatase type 2/haloperoxidase domain-containing protein</fullName>
    </recommendedName>
</protein>
<evidence type="ECO:0000259" key="2">
    <source>
        <dbReference type="Pfam" id="PF01569"/>
    </source>
</evidence>
<sequence>MHFWHLVTRFGESTYLLPSALLIALWLCYRRAPGSAVRWLLAIGLAAGLTLASKLAFMGWGVGIESLDFTGFSGHSVMSAATLPVLFYLCTPSSSPRLAHAGTVLGIALALLIGVSRLAVHAHSVSEVLGGLALGLGASLVFLAWPGRAALPRSVVPLAAALAAFTALHTLPVPGLGGATHRWVESVAVYLSGRDRPFHRGEWRAFAADVLPLPAAPA</sequence>
<feature type="transmembrane region" description="Helical" evidence="1">
    <location>
        <begin position="128"/>
        <end position="145"/>
    </location>
</feature>
<dbReference type="InterPro" id="IPR000326">
    <property type="entry name" value="PAP2/HPO"/>
</dbReference>
<dbReference type="EMBL" id="CP017755">
    <property type="protein sequence ID" value="AOZ08294.1"/>
    <property type="molecule type" value="Genomic_DNA"/>
</dbReference>
<accession>A0ABN4TLW0</accession>
<feature type="transmembrane region" description="Helical" evidence="1">
    <location>
        <begin position="98"/>
        <end position="116"/>
    </location>
</feature>
<dbReference type="RefSeq" id="WP_071017638.1">
    <property type="nucleotide sequence ID" value="NZ_CP017755.1"/>
</dbReference>
<name>A0ABN4TLW0_9BURK</name>
<evidence type="ECO:0000313" key="3">
    <source>
        <dbReference type="EMBL" id="AOZ08294.1"/>
    </source>
</evidence>
<dbReference type="Proteomes" id="UP000177515">
    <property type="component" value="Chromosome 2"/>
</dbReference>
<keyword evidence="1" id="KW-0812">Transmembrane</keyword>
<feature type="transmembrane region" description="Helical" evidence="1">
    <location>
        <begin position="39"/>
        <end position="60"/>
    </location>
</feature>
<keyword evidence="4" id="KW-1185">Reference proteome</keyword>
<keyword evidence="1" id="KW-0472">Membrane</keyword>
<feature type="transmembrane region" description="Helical" evidence="1">
    <location>
        <begin position="72"/>
        <end position="91"/>
    </location>
</feature>
<dbReference type="SUPFAM" id="SSF48317">
    <property type="entry name" value="Acid phosphatase/Vanadium-dependent haloperoxidase"/>
    <property type="match status" value="1"/>
</dbReference>
<proteinExistence type="predicted"/>
<dbReference type="Gene3D" id="1.20.144.10">
    <property type="entry name" value="Phosphatidic acid phosphatase type 2/haloperoxidase"/>
    <property type="match status" value="1"/>
</dbReference>
<gene>
    <name evidence="3" type="ORF">BKK80_20120</name>
</gene>
<organism evidence="3 4">
    <name type="scientific">Cupriavidus malaysiensis</name>
    <dbReference type="NCBI Taxonomy" id="367825"/>
    <lineage>
        <taxon>Bacteria</taxon>
        <taxon>Pseudomonadati</taxon>
        <taxon>Pseudomonadota</taxon>
        <taxon>Betaproteobacteria</taxon>
        <taxon>Burkholderiales</taxon>
        <taxon>Burkholderiaceae</taxon>
        <taxon>Cupriavidus</taxon>
    </lineage>
</organism>
<feature type="transmembrane region" description="Helical" evidence="1">
    <location>
        <begin position="6"/>
        <end position="27"/>
    </location>
</feature>
<evidence type="ECO:0000313" key="4">
    <source>
        <dbReference type="Proteomes" id="UP000177515"/>
    </source>
</evidence>
<reference evidence="3 4" key="1">
    <citation type="submission" date="2016-10" db="EMBL/GenBank/DDBJ databases">
        <title>Complete genome sequences of three Cupriavidus strains isolated from various Malaysian environments.</title>
        <authorList>
            <person name="Abdullah A.A.-A."/>
            <person name="Shafie N.A.H."/>
            <person name="Lau N.S."/>
        </authorList>
    </citation>
    <scope>NUCLEOTIDE SEQUENCE [LARGE SCALE GENOMIC DNA]</scope>
    <source>
        <strain evidence="3 4">USMAA1020</strain>
    </source>
</reference>